<evidence type="ECO:0000256" key="1">
    <source>
        <dbReference type="SAM" id="MobiDB-lite"/>
    </source>
</evidence>
<gene>
    <name evidence="3" type="ORF">SPOG_03301</name>
</gene>
<name>S9VPI2_SCHCR</name>
<evidence type="ECO:0000313" key="3">
    <source>
        <dbReference type="EMBL" id="EPY49828.1"/>
    </source>
</evidence>
<evidence type="ECO:0000259" key="2">
    <source>
        <dbReference type="Pfam" id="PF25482"/>
    </source>
</evidence>
<feature type="region of interest" description="Disordered" evidence="1">
    <location>
        <begin position="200"/>
        <end position="229"/>
    </location>
</feature>
<dbReference type="Pfam" id="PF25482">
    <property type="entry name" value="DUF7905"/>
    <property type="match status" value="1"/>
</dbReference>
<sequence>MLDLLNRLDSLLAQEQFDHRERNLFCVGQFPNCELKFFLLKADHPLFKIALRTPQVRKTTMNFKESCFFILLSYHDNITNAYKVFPWLYNTSRKENSSNIKFPLFDSHDESVVSTSSSVPPDKQDEIFSEKRGLDTFAARSAYPLSSEWNKKSAEGNQIVSQVESTLEKVQKLKNTSTITHSDVNDTKEKVNKNDQPYRMKKVKSRPPKYNFKLPPRPTDSSIVSQSDSDELVVRRAVNAGNDGNEIMSQPKNRKQQSSTFVCSSLPATLDKLSLNDPPPSKTVEGFSLVSTNPVSSCGIRNLRLCLNKDNCSKQLENHEEFDKQNQKLLYMTLSKSLHVLQSFSGEIHMSLKIGKILYPNLKPEIYQFSQSLSRFYKKDDLPKSLFANCITNSVEEINHFLKRPVIIRYSHSEISYDLAKPEAVETNDYFLFHGTVRNENRKKGEIFFKSFFMRCTSSLQECCFFEARDAITVCNINFPAMPWDARLELHAWTVLDNPVLEMFYKSLCFRNEENSTVLSFNNVDNKVTILSVQRIQENSVLFNKDVLPQSTDFLLKYSKIKDFEIYSSIKDPFSQYVCVNQTENADFSTNYTVKIESPFMHSQFEHNKFIRPTETAKWDLSNPQFLGGAMIENSQDWYTAAKILVKQLDSINTIC</sequence>
<dbReference type="OMA" id="AMIENSQ"/>
<organism evidence="3 4">
    <name type="scientific">Schizosaccharomyces cryophilus (strain OY26 / ATCC MYA-4695 / CBS 11777 / NBRC 106824 / NRRL Y48691)</name>
    <name type="common">Fission yeast</name>
    <dbReference type="NCBI Taxonomy" id="653667"/>
    <lineage>
        <taxon>Eukaryota</taxon>
        <taxon>Fungi</taxon>
        <taxon>Dikarya</taxon>
        <taxon>Ascomycota</taxon>
        <taxon>Taphrinomycotina</taxon>
        <taxon>Schizosaccharomycetes</taxon>
        <taxon>Schizosaccharomycetales</taxon>
        <taxon>Schizosaccharomycetaceae</taxon>
        <taxon>Schizosaccharomyces</taxon>
    </lineage>
</organism>
<accession>S9VPI2</accession>
<dbReference type="RefSeq" id="XP_013025168.1">
    <property type="nucleotide sequence ID" value="XM_013169714.1"/>
</dbReference>
<dbReference type="GeneID" id="25037618"/>
<dbReference type="InterPro" id="IPR057227">
    <property type="entry name" value="DUF7905"/>
</dbReference>
<keyword evidence="4" id="KW-1185">Reference proteome</keyword>
<feature type="domain" description="DUF7905" evidence="2">
    <location>
        <begin position="314"/>
        <end position="621"/>
    </location>
</feature>
<dbReference type="EMBL" id="KE546994">
    <property type="protein sequence ID" value="EPY49828.1"/>
    <property type="molecule type" value="Genomic_DNA"/>
</dbReference>
<evidence type="ECO:0000313" key="4">
    <source>
        <dbReference type="Proteomes" id="UP000015464"/>
    </source>
</evidence>
<dbReference type="Proteomes" id="UP000015464">
    <property type="component" value="Unassembled WGS sequence"/>
</dbReference>
<protein>
    <submittedName>
        <fullName evidence="3">RNA-silencing factor Ers1</fullName>
    </submittedName>
</protein>
<dbReference type="OrthoDB" id="5405243at2759"/>
<dbReference type="HOGENOM" id="CLU_354942_0_0_1"/>
<dbReference type="AlphaFoldDB" id="S9VPI2"/>
<proteinExistence type="predicted"/>
<reference evidence="3 4" key="1">
    <citation type="journal article" date="2011" name="Science">
        <title>Comparative functional genomics of the fission yeasts.</title>
        <authorList>
            <person name="Rhind N."/>
            <person name="Chen Z."/>
            <person name="Yassour M."/>
            <person name="Thompson D.A."/>
            <person name="Haas B.J."/>
            <person name="Habib N."/>
            <person name="Wapinski I."/>
            <person name="Roy S."/>
            <person name="Lin M.F."/>
            <person name="Heiman D.I."/>
            <person name="Young S.K."/>
            <person name="Furuya K."/>
            <person name="Guo Y."/>
            <person name="Pidoux A."/>
            <person name="Chen H.M."/>
            <person name="Robbertse B."/>
            <person name="Goldberg J.M."/>
            <person name="Aoki K."/>
            <person name="Bayne E.H."/>
            <person name="Berlin A.M."/>
            <person name="Desjardins C.A."/>
            <person name="Dobbs E."/>
            <person name="Dukaj L."/>
            <person name="Fan L."/>
            <person name="FitzGerald M.G."/>
            <person name="French C."/>
            <person name="Gujja S."/>
            <person name="Hansen K."/>
            <person name="Keifenheim D."/>
            <person name="Levin J.Z."/>
            <person name="Mosher R.A."/>
            <person name="Mueller C.A."/>
            <person name="Pfiffner J."/>
            <person name="Priest M."/>
            <person name="Russ C."/>
            <person name="Smialowska A."/>
            <person name="Swoboda P."/>
            <person name="Sykes S.M."/>
            <person name="Vaughn M."/>
            <person name="Vengrova S."/>
            <person name="Yoder R."/>
            <person name="Zeng Q."/>
            <person name="Allshire R."/>
            <person name="Baulcombe D."/>
            <person name="Birren B.W."/>
            <person name="Brown W."/>
            <person name="Ekwall K."/>
            <person name="Kellis M."/>
            <person name="Leatherwood J."/>
            <person name="Levin H."/>
            <person name="Margalit H."/>
            <person name="Martienssen R."/>
            <person name="Nieduszynski C.A."/>
            <person name="Spatafora J.W."/>
            <person name="Friedman N."/>
            <person name="Dalgaard J.Z."/>
            <person name="Baumann P."/>
            <person name="Niki H."/>
            <person name="Regev A."/>
            <person name="Nusbaum C."/>
        </authorList>
    </citation>
    <scope>NUCLEOTIDE SEQUENCE [LARGE SCALE GENOMIC DNA]</scope>
    <source>
        <strain evidence="4">OY26 / ATCC MYA-4695 / CBS 11777 / NBRC 106824 / NRRL Y48691</strain>
    </source>
</reference>